<dbReference type="EMBL" id="OGUS01000131">
    <property type="protein sequence ID" value="SPC17361.1"/>
    <property type="molecule type" value="Genomic_DNA"/>
</dbReference>
<evidence type="ECO:0000313" key="4">
    <source>
        <dbReference type="EMBL" id="SPC17361.1"/>
    </source>
</evidence>
<dbReference type="InterPro" id="IPR014960">
    <property type="entry name" value="DUF1828"/>
</dbReference>
<dbReference type="Pfam" id="PF08862">
    <property type="entry name" value="DUF1829"/>
    <property type="match status" value="1"/>
</dbReference>
<feature type="domain" description="DUF1828" evidence="1">
    <location>
        <begin position="32"/>
        <end position="99"/>
    </location>
</feature>
<protein>
    <submittedName>
        <fullName evidence="3">DUF1828 domain-containing protein</fullName>
    </submittedName>
</protein>
<dbReference type="AlphaFoldDB" id="A0A976BFJ3"/>
<gene>
    <name evidence="4" type="ORF">CO2235_90235</name>
    <name evidence="3" type="ORF">JTE92_18225</name>
</gene>
<evidence type="ECO:0000313" key="6">
    <source>
        <dbReference type="Proteomes" id="UP000623307"/>
    </source>
</evidence>
<dbReference type="InterPro" id="IPR014961">
    <property type="entry name" value="DUF1829"/>
</dbReference>
<evidence type="ECO:0000259" key="1">
    <source>
        <dbReference type="Pfam" id="PF08861"/>
    </source>
</evidence>
<reference evidence="3 6" key="2">
    <citation type="submission" date="2021-02" db="EMBL/GenBank/DDBJ databases">
        <title>Complete Genome Sequence of Cupriavidus oxalaticus Strain Ox1, a Soil Oxalate-Degrading Species.</title>
        <authorList>
            <person name="Palmieri F."/>
            <person name="Udriet P."/>
            <person name="Deuasquier M."/>
            <person name="Beaudoing E."/>
            <person name="Johnson S.L."/>
            <person name="Davenport K.W."/>
            <person name="Chain P.S."/>
            <person name="Bindschedler S."/>
            <person name="Junier P."/>
        </authorList>
    </citation>
    <scope>NUCLEOTIDE SEQUENCE [LARGE SCALE GENOMIC DNA]</scope>
    <source>
        <strain evidence="3 6">Ox1</strain>
    </source>
</reference>
<feature type="domain" description="DUF1829" evidence="2">
    <location>
        <begin position="163"/>
        <end position="241"/>
    </location>
</feature>
<accession>A0A976BFJ3</accession>
<dbReference type="Pfam" id="PF08861">
    <property type="entry name" value="DUF1828"/>
    <property type="match status" value="1"/>
</dbReference>
<evidence type="ECO:0000313" key="5">
    <source>
        <dbReference type="Proteomes" id="UP000256862"/>
    </source>
</evidence>
<sequence length="252" mass="27733">MTLNCAWLRQNFAYECRQVRTVNGEPALEVGTPFSFADGTAIVFYMVEQGTHTLISDNGDTLAHLSSVGLDPFNRRRESAIRNILAPFGVALEANGEIRAIGASVAGPHVVATYIASLLALASQERGWLGVPEQVNNFADEVEHYLRLWKPAEQIVRHPKAKGISRHEYTFDFLWGNELVDVVTPSHQATGGLMRKLGDVMSAPGEPPIVRVIIDDRDDFERAETEKQIIGSMASAMLFSSLTKAAGTQTWH</sequence>
<name>A0A976BFJ3_9BURK</name>
<dbReference type="Proteomes" id="UP000623307">
    <property type="component" value="Chromosome 2"/>
</dbReference>
<keyword evidence="6" id="KW-1185">Reference proteome</keyword>
<dbReference type="OrthoDB" id="7062760at2"/>
<evidence type="ECO:0000313" key="3">
    <source>
        <dbReference type="EMBL" id="QRQ95392.1"/>
    </source>
</evidence>
<evidence type="ECO:0000259" key="2">
    <source>
        <dbReference type="Pfam" id="PF08862"/>
    </source>
</evidence>
<dbReference type="GeneID" id="303491491"/>
<dbReference type="Proteomes" id="UP000256862">
    <property type="component" value="Chromosome CO2235"/>
</dbReference>
<reference evidence="4 5" key="1">
    <citation type="submission" date="2018-01" db="EMBL/GenBank/DDBJ databases">
        <authorList>
            <person name="Clerissi C."/>
        </authorList>
    </citation>
    <scope>NUCLEOTIDE SEQUENCE [LARGE SCALE GENOMIC DNA]</scope>
    <source>
        <strain evidence="4">Cupriavidus oxalaticus LMG 2235</strain>
    </source>
</reference>
<proteinExistence type="predicted"/>
<dbReference type="EMBL" id="CP069812">
    <property type="protein sequence ID" value="QRQ95392.1"/>
    <property type="molecule type" value="Genomic_DNA"/>
</dbReference>
<dbReference type="RefSeq" id="WP_063238542.1">
    <property type="nucleotide sequence ID" value="NZ_CP069810.1"/>
</dbReference>
<organism evidence="4 5">
    <name type="scientific">Cupriavidus oxalaticus</name>
    <dbReference type="NCBI Taxonomy" id="96344"/>
    <lineage>
        <taxon>Bacteria</taxon>
        <taxon>Pseudomonadati</taxon>
        <taxon>Pseudomonadota</taxon>
        <taxon>Betaproteobacteria</taxon>
        <taxon>Burkholderiales</taxon>
        <taxon>Burkholderiaceae</taxon>
        <taxon>Cupriavidus</taxon>
    </lineage>
</organism>